<dbReference type="RefSeq" id="WP_088252444.1">
    <property type="nucleotide sequence ID" value="NZ_NIDE01000001.1"/>
</dbReference>
<dbReference type="GO" id="GO:0045881">
    <property type="term" value="P:positive regulation of sporulation resulting in formation of a cellular spore"/>
    <property type="evidence" value="ECO:0007669"/>
    <property type="project" value="TreeGrafter"/>
</dbReference>
<dbReference type="Proteomes" id="UP000214646">
    <property type="component" value="Unassembled WGS sequence"/>
</dbReference>
<dbReference type="GO" id="GO:0007059">
    <property type="term" value="P:chromosome segregation"/>
    <property type="evidence" value="ECO:0007669"/>
    <property type="project" value="TreeGrafter"/>
</dbReference>
<dbReference type="InterPro" id="IPR003115">
    <property type="entry name" value="ParB_N"/>
</dbReference>
<accession>A0A225E179</accession>
<sequence>MQQIVKYPVIDIKPDPNNPRKAFEQADLQYLGASLKWRQIEPIHLRRDGTLIDGERRWRAAQLVGLETLNGIVWDDIPSPQELAAIRLTTFFQRVDLTPFEKFQACEELLRLNNWNGKQLAGYLKIDPASVTKILAAGKVCEHVRDAFAAGTISQSDVYAISKAEGETEQKELLAAKLSGLSRDQLERKRTRAARGSDTESRLTTVKVSLHGGTLVTLRGHGLTLAGVIDHLSETLKSARRAHDSGHPVTTWIRMMNDRSHQEIPHA</sequence>
<dbReference type="Gene3D" id="1.10.10.2830">
    <property type="match status" value="1"/>
</dbReference>
<comment type="similarity">
    <text evidence="1">Belongs to the ParB family.</text>
</comment>
<organism evidence="3 4">
    <name type="scientific">Fimbriiglobus ruber</name>
    <dbReference type="NCBI Taxonomy" id="1908690"/>
    <lineage>
        <taxon>Bacteria</taxon>
        <taxon>Pseudomonadati</taxon>
        <taxon>Planctomycetota</taxon>
        <taxon>Planctomycetia</taxon>
        <taxon>Gemmatales</taxon>
        <taxon>Gemmataceae</taxon>
        <taxon>Fimbriiglobus</taxon>
    </lineage>
</organism>
<name>A0A225E179_9BACT</name>
<dbReference type="SMART" id="SM00470">
    <property type="entry name" value="ParB"/>
    <property type="match status" value="1"/>
</dbReference>
<dbReference type="SUPFAM" id="SSF110849">
    <property type="entry name" value="ParB/Sulfiredoxin"/>
    <property type="match status" value="1"/>
</dbReference>
<evidence type="ECO:0000256" key="1">
    <source>
        <dbReference type="ARBA" id="ARBA00006295"/>
    </source>
</evidence>
<gene>
    <name evidence="3" type="ORF">FRUB_01020</name>
</gene>
<keyword evidence="4" id="KW-1185">Reference proteome</keyword>
<reference evidence="4" key="1">
    <citation type="submission" date="2017-06" db="EMBL/GenBank/DDBJ databases">
        <title>Genome analysis of Fimbriiglobus ruber SP5, the first member of the order Planctomycetales with confirmed chitinolytic capability.</title>
        <authorList>
            <person name="Ravin N.V."/>
            <person name="Rakitin A.L."/>
            <person name="Ivanova A.A."/>
            <person name="Beletsky A.V."/>
            <person name="Kulichevskaya I.S."/>
            <person name="Mardanov A.V."/>
            <person name="Dedysh S.N."/>
        </authorList>
    </citation>
    <scope>NUCLEOTIDE SEQUENCE [LARGE SCALE GENOMIC DNA]</scope>
    <source>
        <strain evidence="4">SP5</strain>
    </source>
</reference>
<dbReference type="InterPro" id="IPR050336">
    <property type="entry name" value="Chromosome_partition/occlusion"/>
</dbReference>
<evidence type="ECO:0000313" key="3">
    <source>
        <dbReference type="EMBL" id="OWK47321.1"/>
    </source>
</evidence>
<dbReference type="NCBIfam" id="TIGR00180">
    <property type="entry name" value="parB_part"/>
    <property type="match status" value="1"/>
</dbReference>
<dbReference type="PANTHER" id="PTHR33375">
    <property type="entry name" value="CHROMOSOME-PARTITIONING PROTEIN PARB-RELATED"/>
    <property type="match status" value="1"/>
</dbReference>
<dbReference type="InterPro" id="IPR004437">
    <property type="entry name" value="ParB/RepB/Spo0J"/>
</dbReference>
<dbReference type="Gene3D" id="3.90.1530.10">
    <property type="entry name" value="Conserved hypothetical protein from pyrococcus furiosus pfu- 392566-001, ParB domain"/>
    <property type="match status" value="1"/>
</dbReference>
<dbReference type="PANTHER" id="PTHR33375:SF1">
    <property type="entry name" value="CHROMOSOME-PARTITIONING PROTEIN PARB-RELATED"/>
    <property type="match status" value="1"/>
</dbReference>
<evidence type="ECO:0000313" key="4">
    <source>
        <dbReference type="Proteomes" id="UP000214646"/>
    </source>
</evidence>
<comment type="caution">
    <text evidence="3">The sequence shown here is derived from an EMBL/GenBank/DDBJ whole genome shotgun (WGS) entry which is preliminary data.</text>
</comment>
<dbReference type="InterPro" id="IPR036086">
    <property type="entry name" value="ParB/Sulfiredoxin_sf"/>
</dbReference>
<dbReference type="EMBL" id="NIDE01000001">
    <property type="protein sequence ID" value="OWK47321.1"/>
    <property type="molecule type" value="Genomic_DNA"/>
</dbReference>
<feature type="domain" description="ParB-like N-terminal" evidence="2">
    <location>
        <begin position="5"/>
        <end position="90"/>
    </location>
</feature>
<dbReference type="AlphaFoldDB" id="A0A225E179"/>
<evidence type="ECO:0000259" key="2">
    <source>
        <dbReference type="SMART" id="SM00470"/>
    </source>
</evidence>
<protein>
    <submittedName>
        <fullName evidence="3">Chromosome (Plasmid) partitioning protein ParB / Stage 0 sporulation protein J</fullName>
    </submittedName>
</protein>
<dbReference type="OrthoDB" id="9802051at2"/>
<dbReference type="GO" id="GO:0005694">
    <property type="term" value="C:chromosome"/>
    <property type="evidence" value="ECO:0007669"/>
    <property type="project" value="TreeGrafter"/>
</dbReference>
<dbReference type="GO" id="GO:0003677">
    <property type="term" value="F:DNA binding"/>
    <property type="evidence" value="ECO:0007669"/>
    <property type="project" value="InterPro"/>
</dbReference>
<proteinExistence type="inferred from homology"/>
<dbReference type="Pfam" id="PF02195">
    <property type="entry name" value="ParB_N"/>
    <property type="match status" value="1"/>
</dbReference>